<dbReference type="AlphaFoldDB" id="A0A0E9WHS1"/>
<dbReference type="EMBL" id="GBXM01018638">
    <property type="protein sequence ID" value="JAH89939.1"/>
    <property type="molecule type" value="Transcribed_RNA"/>
</dbReference>
<reference evidence="1" key="2">
    <citation type="journal article" date="2015" name="Fish Shellfish Immunol.">
        <title>Early steps in the European eel (Anguilla anguilla)-Vibrio vulnificus interaction in the gills: Role of the RtxA13 toxin.</title>
        <authorList>
            <person name="Callol A."/>
            <person name="Pajuelo D."/>
            <person name="Ebbesson L."/>
            <person name="Teles M."/>
            <person name="MacKenzie S."/>
            <person name="Amaro C."/>
        </authorList>
    </citation>
    <scope>NUCLEOTIDE SEQUENCE</scope>
</reference>
<organism evidence="1">
    <name type="scientific">Anguilla anguilla</name>
    <name type="common">European freshwater eel</name>
    <name type="synonym">Muraena anguilla</name>
    <dbReference type="NCBI Taxonomy" id="7936"/>
    <lineage>
        <taxon>Eukaryota</taxon>
        <taxon>Metazoa</taxon>
        <taxon>Chordata</taxon>
        <taxon>Craniata</taxon>
        <taxon>Vertebrata</taxon>
        <taxon>Euteleostomi</taxon>
        <taxon>Actinopterygii</taxon>
        <taxon>Neopterygii</taxon>
        <taxon>Teleostei</taxon>
        <taxon>Anguilliformes</taxon>
        <taxon>Anguillidae</taxon>
        <taxon>Anguilla</taxon>
    </lineage>
</organism>
<name>A0A0E9WHS1_ANGAN</name>
<sequence length="62" mass="7323">MCKVQGGKTLSIDVRKSRGTYAYNVVNIADYWTFPYGSVDHRRQVDKNINNRLFVQIKLKMW</sequence>
<evidence type="ECO:0000313" key="1">
    <source>
        <dbReference type="EMBL" id="JAH89939.1"/>
    </source>
</evidence>
<accession>A0A0E9WHS1</accession>
<proteinExistence type="predicted"/>
<protein>
    <submittedName>
        <fullName evidence="1">Uncharacterized protein</fullName>
    </submittedName>
</protein>
<reference evidence="1" key="1">
    <citation type="submission" date="2014-11" db="EMBL/GenBank/DDBJ databases">
        <authorList>
            <person name="Amaro Gonzalez C."/>
        </authorList>
    </citation>
    <scope>NUCLEOTIDE SEQUENCE</scope>
</reference>